<evidence type="ECO:0000313" key="4">
    <source>
        <dbReference type="EMBL" id="CAB4197652.1"/>
    </source>
</evidence>
<evidence type="ECO:0000313" key="3">
    <source>
        <dbReference type="EMBL" id="CAB4180808.1"/>
    </source>
</evidence>
<evidence type="ECO:0000313" key="2">
    <source>
        <dbReference type="EMBL" id="CAB4176496.1"/>
    </source>
</evidence>
<proteinExistence type="predicted"/>
<evidence type="ECO:0000313" key="6">
    <source>
        <dbReference type="EMBL" id="CAB5227604.1"/>
    </source>
</evidence>
<sequence length="200" mass="20962">MGIYNQNLGMNPVKSMASHPYSANYLWYAIGSGTAANIFVGTPVAITAGLITVATSGNPPFLGSARAFKDFTTGGTGIVAPSANQGVVPSTIQQYWAANTIKPTGVQTYVAVEIDQLTLYDMQADAIQLPTGFAQTQIATLNNFSTSVGFRTVDGNTSTGYSTTKIGAGGVNMKLVNVSPSNAWSTPLNNALFIPYSYIL</sequence>
<dbReference type="EMBL" id="LR796935">
    <property type="protein sequence ID" value="CAB4176496.1"/>
    <property type="molecule type" value="Genomic_DNA"/>
</dbReference>
<protein>
    <submittedName>
        <fullName evidence="6">Uncharacterized protein</fullName>
    </submittedName>
</protein>
<reference evidence="6" key="1">
    <citation type="submission" date="2020-05" db="EMBL/GenBank/DDBJ databases">
        <authorList>
            <person name="Chiriac C."/>
            <person name="Salcher M."/>
            <person name="Ghai R."/>
            <person name="Kavagutti S V."/>
        </authorList>
    </citation>
    <scope>NUCLEOTIDE SEQUENCE</scope>
</reference>
<dbReference type="EMBL" id="LR797006">
    <property type="protein sequence ID" value="CAB4180808.1"/>
    <property type="molecule type" value="Genomic_DNA"/>
</dbReference>
<accession>A0A6J7X949</accession>
<evidence type="ECO:0000313" key="1">
    <source>
        <dbReference type="EMBL" id="CAB4169041.1"/>
    </source>
</evidence>
<name>A0A6J7X949_9CAUD</name>
<dbReference type="EMBL" id="LR796840">
    <property type="protein sequence ID" value="CAB4169041.1"/>
    <property type="molecule type" value="Genomic_DNA"/>
</dbReference>
<dbReference type="EMBL" id="LR797262">
    <property type="protein sequence ID" value="CAB4197652.1"/>
    <property type="molecule type" value="Genomic_DNA"/>
</dbReference>
<gene>
    <name evidence="3" type="ORF">UFOVP1074_2</name>
    <name evidence="4" type="ORF">UFOVP1310_13</name>
    <name evidence="5" type="ORF">UFOVP1424_59</name>
    <name evidence="6" type="ORF">UFOVP1521_59</name>
    <name evidence="1" type="ORF">UFOVP899_36</name>
    <name evidence="2" type="ORF">UFOVP987_35</name>
</gene>
<evidence type="ECO:0000313" key="5">
    <source>
        <dbReference type="EMBL" id="CAB4210942.1"/>
    </source>
</evidence>
<dbReference type="EMBL" id="LR798374">
    <property type="protein sequence ID" value="CAB5227604.1"/>
    <property type="molecule type" value="Genomic_DNA"/>
</dbReference>
<organism evidence="6">
    <name type="scientific">uncultured Caudovirales phage</name>
    <dbReference type="NCBI Taxonomy" id="2100421"/>
    <lineage>
        <taxon>Viruses</taxon>
        <taxon>Duplodnaviria</taxon>
        <taxon>Heunggongvirae</taxon>
        <taxon>Uroviricota</taxon>
        <taxon>Caudoviricetes</taxon>
        <taxon>Peduoviridae</taxon>
        <taxon>Maltschvirus</taxon>
        <taxon>Maltschvirus maltsch</taxon>
    </lineage>
</organism>
<dbReference type="EMBL" id="LR797362">
    <property type="protein sequence ID" value="CAB4210942.1"/>
    <property type="molecule type" value="Genomic_DNA"/>
</dbReference>